<organism evidence="2 4">
    <name type="scientific">Peronospora effusa</name>
    <dbReference type="NCBI Taxonomy" id="542832"/>
    <lineage>
        <taxon>Eukaryota</taxon>
        <taxon>Sar</taxon>
        <taxon>Stramenopiles</taxon>
        <taxon>Oomycota</taxon>
        <taxon>Peronosporomycetes</taxon>
        <taxon>Peronosporales</taxon>
        <taxon>Peronosporaceae</taxon>
        <taxon>Peronospora</taxon>
    </lineage>
</organism>
<evidence type="ECO:0000256" key="1">
    <source>
        <dbReference type="SAM" id="MobiDB-lite"/>
    </source>
</evidence>
<dbReference type="Proteomes" id="UP000282087">
    <property type="component" value="Unassembled WGS sequence"/>
</dbReference>
<dbReference type="AlphaFoldDB" id="A0A3M6VSJ0"/>
<comment type="caution">
    <text evidence="2">The sequence shown here is derived from an EMBL/GenBank/DDBJ whole genome shotgun (WGS) entry which is preliminary data.</text>
</comment>
<gene>
    <name evidence="3" type="ORF">DD237_005344</name>
    <name evidence="2" type="ORF">DD238_004624</name>
</gene>
<evidence type="ECO:0000313" key="2">
    <source>
        <dbReference type="EMBL" id="RMX69427.1"/>
    </source>
</evidence>
<keyword evidence="4" id="KW-1185">Reference proteome</keyword>
<evidence type="ECO:0000313" key="5">
    <source>
        <dbReference type="Proteomes" id="UP000286097"/>
    </source>
</evidence>
<sequence>MDCRTSHNCSARSAATISDVKHEDNSDASSEVHNPSHGAFRAAKLNVLRSDPEKTGADTPVPYRFLDDVQ</sequence>
<reference evidence="4 5" key="1">
    <citation type="submission" date="2018-06" db="EMBL/GenBank/DDBJ databases">
        <title>Comparative genomics of downy mildews reveals potential adaptations to biotrophy.</title>
        <authorList>
            <person name="Fletcher K."/>
            <person name="Klosterman S.J."/>
            <person name="Derevnina L."/>
            <person name="Martin F."/>
            <person name="Koike S."/>
            <person name="Reyes Chin-Wo S."/>
            <person name="Mou B."/>
            <person name="Michelmore R."/>
        </authorList>
    </citation>
    <scope>NUCLEOTIDE SEQUENCE [LARGE SCALE GENOMIC DNA]</scope>
    <source>
        <strain evidence="3 5">R13</strain>
        <strain evidence="2 4">R14</strain>
    </source>
</reference>
<evidence type="ECO:0000313" key="4">
    <source>
        <dbReference type="Proteomes" id="UP000282087"/>
    </source>
</evidence>
<dbReference type="Proteomes" id="UP000286097">
    <property type="component" value="Unassembled WGS sequence"/>
</dbReference>
<evidence type="ECO:0000313" key="3">
    <source>
        <dbReference type="EMBL" id="RQM11787.1"/>
    </source>
</evidence>
<dbReference type="VEuPathDB" id="FungiDB:DD237_005344"/>
<dbReference type="EMBL" id="QKXF01000387">
    <property type="protein sequence ID" value="RQM11787.1"/>
    <property type="molecule type" value="Genomic_DNA"/>
</dbReference>
<feature type="compositionally biased region" description="Polar residues" evidence="1">
    <location>
        <begin position="1"/>
        <end position="16"/>
    </location>
</feature>
<accession>A0A3M6VSJ0</accession>
<feature type="region of interest" description="Disordered" evidence="1">
    <location>
        <begin position="1"/>
        <end position="70"/>
    </location>
</feature>
<protein>
    <submittedName>
        <fullName evidence="2">Uncharacterized protein</fullName>
    </submittedName>
</protein>
<dbReference type="EMBL" id="QLLG01000025">
    <property type="protein sequence ID" value="RMX69427.1"/>
    <property type="molecule type" value="Genomic_DNA"/>
</dbReference>
<proteinExistence type="predicted"/>
<name>A0A3M6VSJ0_9STRA</name>